<evidence type="ECO:0000256" key="4">
    <source>
        <dbReference type="ARBA" id="ARBA00023012"/>
    </source>
</evidence>
<dbReference type="InterPro" id="IPR001867">
    <property type="entry name" value="OmpR/PhoB-type_DNA-bd"/>
</dbReference>
<dbReference type="Pfam" id="PF00486">
    <property type="entry name" value="Trans_reg_C"/>
    <property type="match status" value="1"/>
</dbReference>
<dbReference type="CDD" id="cd00383">
    <property type="entry name" value="trans_reg_C"/>
    <property type="match status" value="1"/>
</dbReference>
<evidence type="ECO:0000313" key="12">
    <source>
        <dbReference type="EMBL" id="AOS97898.1"/>
    </source>
</evidence>
<accession>A0A1C9W9R0</accession>
<dbReference type="GO" id="GO:0006355">
    <property type="term" value="P:regulation of DNA-templated transcription"/>
    <property type="evidence" value="ECO:0007669"/>
    <property type="project" value="InterPro"/>
</dbReference>
<dbReference type="FunFam" id="1.10.10.10:FF:000099">
    <property type="entry name" value="Two-component system response regulator TorR"/>
    <property type="match status" value="1"/>
</dbReference>
<dbReference type="SUPFAM" id="SSF46894">
    <property type="entry name" value="C-terminal effector domain of the bipartite response regulators"/>
    <property type="match status" value="1"/>
</dbReference>
<dbReference type="GO" id="GO:0032993">
    <property type="term" value="C:protein-DNA complex"/>
    <property type="evidence" value="ECO:0007669"/>
    <property type="project" value="TreeGrafter"/>
</dbReference>
<evidence type="ECO:0000259" key="11">
    <source>
        <dbReference type="PROSITE" id="PS51755"/>
    </source>
</evidence>
<dbReference type="Gene3D" id="3.40.50.2300">
    <property type="match status" value="1"/>
</dbReference>
<sequence>MSIYGASVLVIDPDTGDRTALVTTLRRAGFAVTEDEGSDPTPARLMEPRPDLIILDVELHGVDGFQLCRELCSIEAAPPVMLVSAKNDEIDRVLGLELGADDYVGKPYPERELVARAKAILRRAHRDSVQERPRVFAFKGWRFHPARMELHSPESEVVALSTSETALLLAFVQNPQTPLSRDRLLDLTKGRDSFPFDRSIDSHVSRLRRKLGDDARSPDTIKTAWGSGYIFSHAVEA</sequence>
<keyword evidence="6 9" id="KW-0238">DNA-binding</keyword>
<dbReference type="PROSITE" id="PS50110">
    <property type="entry name" value="RESPONSE_REGULATORY"/>
    <property type="match status" value="1"/>
</dbReference>
<proteinExistence type="predicted"/>
<evidence type="ECO:0000256" key="6">
    <source>
        <dbReference type="ARBA" id="ARBA00023125"/>
    </source>
</evidence>
<evidence type="ECO:0000256" key="2">
    <source>
        <dbReference type="ARBA" id="ARBA00022490"/>
    </source>
</evidence>
<dbReference type="SUPFAM" id="SSF52172">
    <property type="entry name" value="CheY-like"/>
    <property type="match status" value="1"/>
</dbReference>
<feature type="domain" description="OmpR/PhoB-type" evidence="11">
    <location>
        <begin position="133"/>
        <end position="233"/>
    </location>
</feature>
<evidence type="ECO:0000256" key="5">
    <source>
        <dbReference type="ARBA" id="ARBA00023015"/>
    </source>
</evidence>
<dbReference type="OrthoDB" id="9802426at2"/>
<keyword evidence="2" id="KW-0963">Cytoplasm</keyword>
<dbReference type="SMART" id="SM00862">
    <property type="entry name" value="Trans_reg_C"/>
    <property type="match status" value="1"/>
</dbReference>
<protein>
    <submittedName>
        <fullName evidence="12">Transcriptional regulatory protein OmpR</fullName>
    </submittedName>
</protein>
<dbReference type="RefSeq" id="WP_069947847.1">
    <property type="nucleotide sequence ID" value="NZ_CP014143.1"/>
</dbReference>
<dbReference type="GO" id="GO:0005829">
    <property type="term" value="C:cytosol"/>
    <property type="evidence" value="ECO:0007669"/>
    <property type="project" value="TreeGrafter"/>
</dbReference>
<evidence type="ECO:0000256" key="7">
    <source>
        <dbReference type="ARBA" id="ARBA00023163"/>
    </source>
</evidence>
<dbReference type="STRING" id="1769779.AUP74_02501"/>
<dbReference type="AlphaFoldDB" id="A0A1C9W9R0"/>
<dbReference type="Pfam" id="PF00072">
    <property type="entry name" value="Response_reg"/>
    <property type="match status" value="1"/>
</dbReference>
<dbReference type="InterPro" id="IPR039420">
    <property type="entry name" value="WalR-like"/>
</dbReference>
<dbReference type="Gene3D" id="6.10.250.690">
    <property type="match status" value="1"/>
</dbReference>
<dbReference type="KEGG" id="micc:AUP74_02501"/>
<dbReference type="InterPro" id="IPR011006">
    <property type="entry name" value="CheY-like_superfamily"/>
</dbReference>
<keyword evidence="3 8" id="KW-0597">Phosphoprotein</keyword>
<keyword evidence="7" id="KW-0804">Transcription</keyword>
<feature type="domain" description="Response regulatory" evidence="10">
    <location>
        <begin position="7"/>
        <end position="121"/>
    </location>
</feature>
<feature type="DNA-binding region" description="OmpR/PhoB-type" evidence="9">
    <location>
        <begin position="133"/>
        <end position="233"/>
    </location>
</feature>
<dbReference type="EMBL" id="CP014143">
    <property type="protein sequence ID" value="AOS97898.1"/>
    <property type="molecule type" value="Genomic_DNA"/>
</dbReference>
<dbReference type="PATRIC" id="fig|1769779.3.peg.2491"/>
<evidence type="ECO:0000256" key="9">
    <source>
        <dbReference type="PROSITE-ProRule" id="PRU01091"/>
    </source>
</evidence>
<dbReference type="Gene3D" id="1.10.10.10">
    <property type="entry name" value="Winged helix-like DNA-binding domain superfamily/Winged helix DNA-binding domain"/>
    <property type="match status" value="1"/>
</dbReference>
<dbReference type="PROSITE" id="PS51755">
    <property type="entry name" value="OMPR_PHOB"/>
    <property type="match status" value="1"/>
</dbReference>
<dbReference type="InterPro" id="IPR036388">
    <property type="entry name" value="WH-like_DNA-bd_sf"/>
</dbReference>
<keyword evidence="5" id="KW-0805">Transcription regulation</keyword>
<reference evidence="13" key="1">
    <citation type="submission" date="2016-01" db="EMBL/GenBank/DDBJ databases">
        <title>Complete genome sequence of Microbulbifer sp. CCB-MM1, a halophile isolated from Matang Mangrove Forest, Perak.</title>
        <authorList>
            <person name="Moh T.H."/>
            <person name="Dinesh B."/>
            <person name="Lau N.-S."/>
            <person name="Go F."/>
            <person name="Alexander Chong S.-C."/>
        </authorList>
    </citation>
    <scope>NUCLEOTIDE SEQUENCE [LARGE SCALE GENOMIC DNA]</scope>
    <source>
        <strain evidence="13">CCB-MM1</strain>
    </source>
</reference>
<dbReference type="SMART" id="SM00448">
    <property type="entry name" value="REC"/>
    <property type="match status" value="1"/>
</dbReference>
<dbReference type="PANTHER" id="PTHR48111:SF4">
    <property type="entry name" value="DNA-BINDING DUAL TRANSCRIPTIONAL REGULATOR OMPR"/>
    <property type="match status" value="1"/>
</dbReference>
<name>A0A1C9W9R0_9GAMM</name>
<dbReference type="PANTHER" id="PTHR48111">
    <property type="entry name" value="REGULATOR OF RPOS"/>
    <property type="match status" value="1"/>
</dbReference>
<gene>
    <name evidence="12" type="primary">ompR_2</name>
    <name evidence="12" type="ORF">AUP74_02501</name>
</gene>
<evidence type="ECO:0000256" key="8">
    <source>
        <dbReference type="PROSITE-ProRule" id="PRU00169"/>
    </source>
</evidence>
<evidence type="ECO:0000259" key="10">
    <source>
        <dbReference type="PROSITE" id="PS50110"/>
    </source>
</evidence>
<keyword evidence="13" id="KW-1185">Reference proteome</keyword>
<evidence type="ECO:0000313" key="13">
    <source>
        <dbReference type="Proteomes" id="UP000095672"/>
    </source>
</evidence>
<dbReference type="InterPro" id="IPR016032">
    <property type="entry name" value="Sig_transdc_resp-reg_C-effctor"/>
</dbReference>
<organism evidence="12 13">
    <name type="scientific">Microbulbifer aggregans</name>
    <dbReference type="NCBI Taxonomy" id="1769779"/>
    <lineage>
        <taxon>Bacteria</taxon>
        <taxon>Pseudomonadati</taxon>
        <taxon>Pseudomonadota</taxon>
        <taxon>Gammaproteobacteria</taxon>
        <taxon>Cellvibrionales</taxon>
        <taxon>Microbulbiferaceae</taxon>
        <taxon>Microbulbifer</taxon>
    </lineage>
</organism>
<dbReference type="InterPro" id="IPR001789">
    <property type="entry name" value="Sig_transdc_resp-reg_receiver"/>
</dbReference>
<comment type="subcellular location">
    <subcellularLocation>
        <location evidence="1">Cytoplasm</location>
    </subcellularLocation>
</comment>
<evidence type="ECO:0000256" key="1">
    <source>
        <dbReference type="ARBA" id="ARBA00004496"/>
    </source>
</evidence>
<feature type="modified residue" description="4-aspartylphosphate" evidence="8">
    <location>
        <position position="56"/>
    </location>
</feature>
<dbReference type="GO" id="GO:0000976">
    <property type="term" value="F:transcription cis-regulatory region binding"/>
    <property type="evidence" value="ECO:0007669"/>
    <property type="project" value="TreeGrafter"/>
</dbReference>
<dbReference type="Proteomes" id="UP000095672">
    <property type="component" value="Chromosome"/>
</dbReference>
<keyword evidence="4" id="KW-0902">Two-component regulatory system</keyword>
<dbReference type="GO" id="GO:0000156">
    <property type="term" value="F:phosphorelay response regulator activity"/>
    <property type="evidence" value="ECO:0007669"/>
    <property type="project" value="TreeGrafter"/>
</dbReference>
<evidence type="ECO:0000256" key="3">
    <source>
        <dbReference type="ARBA" id="ARBA00022553"/>
    </source>
</evidence>